<dbReference type="EMBL" id="JAAAJB010000558">
    <property type="protein sequence ID" value="KAG0253788.1"/>
    <property type="molecule type" value="Genomic_DNA"/>
</dbReference>
<keyword evidence="1" id="KW-0175">Coiled coil</keyword>
<dbReference type="AlphaFoldDB" id="A0A9P6PWU6"/>
<feature type="compositionally biased region" description="Acidic residues" evidence="2">
    <location>
        <begin position="592"/>
        <end position="605"/>
    </location>
</feature>
<feature type="region of interest" description="Disordered" evidence="2">
    <location>
        <begin position="200"/>
        <end position="219"/>
    </location>
</feature>
<sequence>MTSTDPGASVLTVNTLTKRDGPAIPEDADASAHSPILPSDGEDSDSAQPTALLRTKGETIGLAAPQTATVLPPNSNAPTPVQDQDVVMGNPLAPGAHSSLASPTRKQHSFPVPEPLRRHTSNFVQFNDIPTLPAFLENCNLSQYLQSFIDAGATEDALPQMLEFDDGDLKELTGSVSMKPFHELLFKRGIKDLRERSRMGSMHFESSQGSFMHPNPPSRLELSASQLFSQHPPAPPPPSLSQPSQVSQNSQHSQSNSQSLSQRVRHYPPLYRQPSSQPNTSMLPPSQNASQPNNSGRSELPTPADVLAGRYHQSGAGDRAAESDRAAQRYNSVRYDAQPSLKRRKTESPPPQNGATSPNLDDHTSMSPVSTSSWSSMAQSASLEYSHSQGTEPLTREAIRQHAVIYGNGKRKATRPLTDYEAAMNTAAQDLALENPALLSNKMTLMEKAKAKLLSEGFRYARGKSRSKLPEAAASHRKDDKMTKERIMARRGANASRTASARLRKIADLGEELHRKNAEREELLAKLLRLERSPNSGATDESTHQDIRVTRERLAEVQEERLAVSKELCSLKNKERKHQWYEKRKKLKVDETTDNETGAEGDVEELGAPSSSDVQRVPQDDTESKSQGHVVAVIAQPSTPSSQNIPLSQSAKSESGEAKQPGTPSSSQTPLSQTPSSKGDGGNAGRVKDSKTTKPLQWRNQDASSAAFQPKTASQRKKKPLSQQSQPSSQQSGDQQHSQSQQKDIFRPFNA</sequence>
<feature type="region of interest" description="Disordered" evidence="2">
    <location>
        <begin position="582"/>
        <end position="751"/>
    </location>
</feature>
<evidence type="ECO:0000313" key="5">
    <source>
        <dbReference type="Proteomes" id="UP000807716"/>
    </source>
</evidence>
<feature type="compositionally biased region" description="Low complexity" evidence="2">
    <location>
        <begin position="365"/>
        <end position="375"/>
    </location>
</feature>
<feature type="compositionally biased region" description="Polar residues" evidence="2">
    <location>
        <begin position="636"/>
        <end position="653"/>
    </location>
</feature>
<organism evidence="4 5">
    <name type="scientific">Actinomortierella ambigua</name>
    <dbReference type="NCBI Taxonomy" id="1343610"/>
    <lineage>
        <taxon>Eukaryota</taxon>
        <taxon>Fungi</taxon>
        <taxon>Fungi incertae sedis</taxon>
        <taxon>Mucoromycota</taxon>
        <taxon>Mortierellomycotina</taxon>
        <taxon>Mortierellomycetes</taxon>
        <taxon>Mortierellales</taxon>
        <taxon>Mortierellaceae</taxon>
        <taxon>Actinomortierella</taxon>
    </lineage>
</organism>
<dbReference type="OrthoDB" id="10028556at2759"/>
<protein>
    <recommendedName>
        <fullName evidence="3">NAB co-repressor domain-containing protein</fullName>
    </recommendedName>
</protein>
<feature type="compositionally biased region" description="Low complexity" evidence="2">
    <location>
        <begin position="722"/>
        <end position="742"/>
    </location>
</feature>
<feature type="compositionally biased region" description="Polar residues" evidence="2">
    <location>
        <begin position="1"/>
        <end position="16"/>
    </location>
</feature>
<gene>
    <name evidence="4" type="ORF">DFQ27_007198</name>
</gene>
<evidence type="ECO:0000313" key="4">
    <source>
        <dbReference type="EMBL" id="KAG0253788.1"/>
    </source>
</evidence>
<dbReference type="InterPro" id="IPR006989">
    <property type="entry name" value="NAB_co-repressor_dom"/>
</dbReference>
<feature type="coiled-coil region" evidence="1">
    <location>
        <begin position="506"/>
        <end position="533"/>
    </location>
</feature>
<dbReference type="Gene3D" id="1.20.120.2010">
    <property type="entry name" value="NAB conserved domain 2"/>
    <property type="match status" value="1"/>
</dbReference>
<reference evidence="4" key="1">
    <citation type="journal article" date="2020" name="Fungal Divers.">
        <title>Resolving the Mortierellaceae phylogeny through synthesis of multi-gene phylogenetics and phylogenomics.</title>
        <authorList>
            <person name="Vandepol N."/>
            <person name="Liber J."/>
            <person name="Desiro A."/>
            <person name="Na H."/>
            <person name="Kennedy M."/>
            <person name="Barry K."/>
            <person name="Grigoriev I.V."/>
            <person name="Miller A.N."/>
            <person name="O'Donnell K."/>
            <person name="Stajich J.E."/>
            <person name="Bonito G."/>
        </authorList>
    </citation>
    <scope>NUCLEOTIDE SEQUENCE</scope>
    <source>
        <strain evidence="4">BC1065</strain>
    </source>
</reference>
<feature type="region of interest" description="Disordered" evidence="2">
    <location>
        <begin position="228"/>
        <end position="375"/>
    </location>
</feature>
<comment type="caution">
    <text evidence="4">The sequence shown here is derived from an EMBL/GenBank/DDBJ whole genome shotgun (WGS) entry which is preliminary data.</text>
</comment>
<dbReference type="InterPro" id="IPR038398">
    <property type="entry name" value="NCD2_sf"/>
</dbReference>
<feature type="region of interest" description="Disordered" evidence="2">
    <location>
        <begin position="1"/>
        <end position="111"/>
    </location>
</feature>
<dbReference type="InterPro" id="IPR013761">
    <property type="entry name" value="SAM/pointed_sf"/>
</dbReference>
<evidence type="ECO:0000256" key="1">
    <source>
        <dbReference type="SAM" id="Coils"/>
    </source>
</evidence>
<feature type="compositionally biased region" description="Polar residues" evidence="2">
    <location>
        <begin position="273"/>
        <end position="297"/>
    </location>
</feature>
<dbReference type="Proteomes" id="UP000807716">
    <property type="component" value="Unassembled WGS sequence"/>
</dbReference>
<feature type="compositionally biased region" description="Low complexity" evidence="2">
    <location>
        <begin position="660"/>
        <end position="677"/>
    </location>
</feature>
<keyword evidence="5" id="KW-1185">Reference proteome</keyword>
<evidence type="ECO:0000259" key="3">
    <source>
        <dbReference type="Pfam" id="PF04905"/>
    </source>
</evidence>
<evidence type="ECO:0000256" key="2">
    <source>
        <dbReference type="SAM" id="MobiDB-lite"/>
    </source>
</evidence>
<dbReference type="Gene3D" id="1.10.150.50">
    <property type="entry name" value="Transcription Factor, Ets-1"/>
    <property type="match status" value="1"/>
</dbReference>
<feature type="domain" description="NAB co-repressor" evidence="3">
    <location>
        <begin position="391"/>
        <end position="466"/>
    </location>
</feature>
<dbReference type="Pfam" id="PF04905">
    <property type="entry name" value="NCD2"/>
    <property type="match status" value="1"/>
</dbReference>
<dbReference type="GO" id="GO:0005634">
    <property type="term" value="C:nucleus"/>
    <property type="evidence" value="ECO:0007669"/>
    <property type="project" value="InterPro"/>
</dbReference>
<feature type="compositionally biased region" description="Polar residues" evidence="2">
    <location>
        <begin position="693"/>
        <end position="713"/>
    </location>
</feature>
<dbReference type="GO" id="GO:0045892">
    <property type="term" value="P:negative regulation of DNA-templated transcription"/>
    <property type="evidence" value="ECO:0007669"/>
    <property type="project" value="InterPro"/>
</dbReference>
<proteinExistence type="predicted"/>
<accession>A0A9P6PWU6</accession>
<feature type="compositionally biased region" description="Polar residues" evidence="2">
    <location>
        <begin position="66"/>
        <end position="82"/>
    </location>
</feature>
<name>A0A9P6PWU6_9FUNG</name>
<feature type="compositionally biased region" description="Low complexity" evidence="2">
    <location>
        <begin position="241"/>
        <end position="262"/>
    </location>
</feature>